<dbReference type="PROSITE" id="PS50075">
    <property type="entry name" value="CARRIER"/>
    <property type="match status" value="1"/>
</dbReference>
<dbReference type="InterPro" id="IPR036736">
    <property type="entry name" value="ACP-like_sf"/>
</dbReference>
<keyword evidence="5" id="KW-1185">Reference proteome</keyword>
<evidence type="ECO:0000313" key="5">
    <source>
        <dbReference type="Proteomes" id="UP000540506"/>
    </source>
</evidence>
<dbReference type="EMBL" id="JACHJV010000001">
    <property type="protein sequence ID" value="MBB4923467.1"/>
    <property type="molecule type" value="Genomic_DNA"/>
</dbReference>
<dbReference type="SMART" id="SM00823">
    <property type="entry name" value="PKS_PP"/>
    <property type="match status" value="1"/>
</dbReference>
<evidence type="ECO:0000259" key="3">
    <source>
        <dbReference type="PROSITE" id="PS50075"/>
    </source>
</evidence>
<dbReference type="PANTHER" id="PTHR45527">
    <property type="entry name" value="NONRIBOSOMAL PEPTIDE SYNTHETASE"/>
    <property type="match status" value="1"/>
</dbReference>
<dbReference type="Proteomes" id="UP000540506">
    <property type="component" value="Unassembled WGS sequence"/>
</dbReference>
<dbReference type="PROSITE" id="PS00012">
    <property type="entry name" value="PHOSPHOPANTETHEINE"/>
    <property type="match status" value="1"/>
</dbReference>
<dbReference type="GO" id="GO:0044550">
    <property type="term" value="P:secondary metabolite biosynthetic process"/>
    <property type="evidence" value="ECO:0007669"/>
    <property type="project" value="TreeGrafter"/>
</dbReference>
<keyword evidence="1" id="KW-0596">Phosphopantetheine</keyword>
<dbReference type="GO" id="GO:0043041">
    <property type="term" value="P:amino acid activation for nonribosomal peptide biosynthetic process"/>
    <property type="evidence" value="ECO:0007669"/>
    <property type="project" value="TreeGrafter"/>
</dbReference>
<evidence type="ECO:0000256" key="1">
    <source>
        <dbReference type="ARBA" id="ARBA00022450"/>
    </source>
</evidence>
<sequence length="76" mass="8651">MPVQEQDISRIWADIIGIPEADIHTNFFDLGGHSLQLMEVVARLNEQLGIDVDVLALMEYPTVAEFTSHWNERDQA</sequence>
<dbReference type="InterPro" id="IPR006162">
    <property type="entry name" value="Ppantetheine_attach_site"/>
</dbReference>
<dbReference type="GO" id="GO:0005829">
    <property type="term" value="C:cytosol"/>
    <property type="evidence" value="ECO:0007669"/>
    <property type="project" value="TreeGrafter"/>
</dbReference>
<dbReference type="GO" id="GO:0031177">
    <property type="term" value="F:phosphopantetheine binding"/>
    <property type="evidence" value="ECO:0007669"/>
    <property type="project" value="InterPro"/>
</dbReference>
<dbReference type="Pfam" id="PF00550">
    <property type="entry name" value="PP-binding"/>
    <property type="match status" value="1"/>
</dbReference>
<reference evidence="4 5" key="1">
    <citation type="submission" date="2020-08" db="EMBL/GenBank/DDBJ databases">
        <title>Sequencing the genomes of 1000 actinobacteria strains.</title>
        <authorList>
            <person name="Klenk H.-P."/>
        </authorList>
    </citation>
    <scope>NUCLEOTIDE SEQUENCE [LARGE SCALE GENOMIC DNA]</scope>
    <source>
        <strain evidence="4 5">DSM 41654</strain>
    </source>
</reference>
<feature type="domain" description="Carrier" evidence="3">
    <location>
        <begin position="1"/>
        <end position="74"/>
    </location>
</feature>
<dbReference type="SUPFAM" id="SSF47336">
    <property type="entry name" value="ACP-like"/>
    <property type="match status" value="1"/>
</dbReference>
<evidence type="ECO:0000256" key="2">
    <source>
        <dbReference type="ARBA" id="ARBA00022553"/>
    </source>
</evidence>
<evidence type="ECO:0000313" key="4">
    <source>
        <dbReference type="EMBL" id="MBB4923467.1"/>
    </source>
</evidence>
<dbReference type="Gene3D" id="1.10.1200.10">
    <property type="entry name" value="ACP-like"/>
    <property type="match status" value="1"/>
</dbReference>
<dbReference type="RefSeq" id="WP_184935475.1">
    <property type="nucleotide sequence ID" value="NZ_JACHJV010000001.1"/>
</dbReference>
<dbReference type="AlphaFoldDB" id="A0A7W7R135"/>
<dbReference type="InterPro" id="IPR009081">
    <property type="entry name" value="PP-bd_ACP"/>
</dbReference>
<name>A0A7W7R135_KITKI</name>
<keyword evidence="2" id="KW-0597">Phosphoprotein</keyword>
<dbReference type="GO" id="GO:0017000">
    <property type="term" value="P:antibiotic biosynthetic process"/>
    <property type="evidence" value="ECO:0007669"/>
    <property type="project" value="UniProtKB-ARBA"/>
</dbReference>
<proteinExistence type="predicted"/>
<accession>A0A7W7R135</accession>
<comment type="caution">
    <text evidence="4">The sequence shown here is derived from an EMBL/GenBank/DDBJ whole genome shotgun (WGS) entry which is preliminary data.</text>
</comment>
<gene>
    <name evidence="4" type="ORF">FHR34_002460</name>
</gene>
<protein>
    <submittedName>
        <fullName evidence="4">Acyl carrier protein</fullName>
    </submittedName>
</protein>
<dbReference type="InterPro" id="IPR020806">
    <property type="entry name" value="PKS_PP-bd"/>
</dbReference>
<organism evidence="4 5">
    <name type="scientific">Kitasatospora kifunensis</name>
    <name type="common">Streptomyces kifunensis</name>
    <dbReference type="NCBI Taxonomy" id="58351"/>
    <lineage>
        <taxon>Bacteria</taxon>
        <taxon>Bacillati</taxon>
        <taxon>Actinomycetota</taxon>
        <taxon>Actinomycetes</taxon>
        <taxon>Kitasatosporales</taxon>
        <taxon>Streptomycetaceae</taxon>
        <taxon>Kitasatospora</taxon>
    </lineage>
</organism>
<dbReference type="PANTHER" id="PTHR45527:SF1">
    <property type="entry name" value="FATTY ACID SYNTHASE"/>
    <property type="match status" value="1"/>
</dbReference>